<dbReference type="Gene3D" id="3.20.140.10">
    <property type="entry name" value="nicotinate phosphoribosyltransferase"/>
    <property type="match status" value="1"/>
</dbReference>
<dbReference type="EMBL" id="VICB01000024">
    <property type="protein sequence ID" value="TQD41606.1"/>
    <property type="molecule type" value="Genomic_DNA"/>
</dbReference>
<dbReference type="EC" id="6.3.4.21" evidence="3 9"/>
<keyword evidence="12" id="KW-0328">Glycosyltransferase</keyword>
<comment type="caution">
    <text evidence="12">The sequence shown here is derived from an EMBL/GenBank/DDBJ whole genome shotgun (WGS) entry which is preliminary data.</text>
</comment>
<dbReference type="GO" id="GO:0016757">
    <property type="term" value="F:glycosyltransferase activity"/>
    <property type="evidence" value="ECO:0007669"/>
    <property type="project" value="UniProtKB-KW"/>
</dbReference>
<dbReference type="GO" id="GO:0034355">
    <property type="term" value="P:NAD+ biosynthetic process via the salvage pathway"/>
    <property type="evidence" value="ECO:0007669"/>
    <property type="project" value="TreeGrafter"/>
</dbReference>
<comment type="pathway">
    <text evidence="1 9">Cofactor biosynthesis; NAD(+) biosynthesis; nicotinate D-ribonucleotide from nicotinate: step 1/1.</text>
</comment>
<keyword evidence="4" id="KW-0597">Phosphoprotein</keyword>
<dbReference type="InterPro" id="IPR006405">
    <property type="entry name" value="Nic_PRibTrfase_pncB"/>
</dbReference>
<comment type="similarity">
    <text evidence="2 9">Belongs to the NAPRTase family.</text>
</comment>
<dbReference type="NCBIfam" id="NF009131">
    <property type="entry name" value="PRK12484.1"/>
    <property type="match status" value="1"/>
</dbReference>
<evidence type="ECO:0000256" key="4">
    <source>
        <dbReference type="ARBA" id="ARBA00022553"/>
    </source>
</evidence>
<dbReference type="SUPFAM" id="SSF51690">
    <property type="entry name" value="Nicotinate/Quinolinate PRTase C-terminal domain-like"/>
    <property type="match status" value="1"/>
</dbReference>
<sequence>MNDYTPTARSTVASTAPVDVSAASAASTSLLTDMYELTMLQGALESGTALRRSVFELFGRRLPASRRFGVVAGTGRLLDAIEAFTFTPGQIDFLHHTGVVNDETLDFLRNYRFTGTIRGYAEGECYFAGSPLLTVEGTFAEACILETLALSIYNYDCAVAAAASRMTIAAHGRPCVDFGARRAHELAAVAAARASVVGGFVGTSNLEAGLLYGIPTVGTSAHSFTLLHDTEEEAFAAQVASLGPGTTILVDTYDIATGVERAVKAARAAGGELGAVRLDSGDLVAEAFKVRAQLDSLGATRTKITVTNDLDEHAIAALGAAPVDSYGVGTKLVTGSGRPTAALVYKLVEREGADGTMEEVAKFSSGGKSTVGGRKWAGRALAAGGTAAEELVVSSSSREQGLAALDEAGARPLQVLLVDEGRIIEEHRGKEALNAAAERHRASRAELPYDAWRLSDGESALSTRHVDLNGRGATRR</sequence>
<evidence type="ECO:0000256" key="6">
    <source>
        <dbReference type="ARBA" id="ARBA00022642"/>
    </source>
</evidence>
<dbReference type="InterPro" id="IPR040727">
    <property type="entry name" value="NAPRTase_N"/>
</dbReference>
<evidence type="ECO:0000256" key="2">
    <source>
        <dbReference type="ARBA" id="ARBA00010897"/>
    </source>
</evidence>
<dbReference type="Pfam" id="PF04095">
    <property type="entry name" value="NAPRTase"/>
    <property type="match status" value="1"/>
</dbReference>
<dbReference type="AlphaFoldDB" id="A0A507ZUX5"/>
<proteinExistence type="inferred from homology"/>
<dbReference type="PANTHER" id="PTHR11098:SF8">
    <property type="entry name" value="NICOTINATE PHOSPHORIBOSYLTRANSFERASE PNCB1"/>
    <property type="match status" value="1"/>
</dbReference>
<dbReference type="NCBIfam" id="TIGR01513">
    <property type="entry name" value="NAPRTase_put"/>
    <property type="match status" value="1"/>
</dbReference>
<dbReference type="InterPro" id="IPR036068">
    <property type="entry name" value="Nicotinate_pribotase-like_C"/>
</dbReference>
<dbReference type="Gene3D" id="3.20.20.70">
    <property type="entry name" value="Aldolase class I"/>
    <property type="match status" value="1"/>
</dbReference>
<keyword evidence="6 9" id="KW-0662">Pyridine nucleotide biosynthesis</keyword>
<evidence type="ECO:0000256" key="7">
    <source>
        <dbReference type="ARBA" id="ARBA00022679"/>
    </source>
</evidence>
<dbReference type="NCBIfam" id="NF006698">
    <property type="entry name" value="PRK09243.1-5"/>
    <property type="match status" value="1"/>
</dbReference>
<keyword evidence="5 9" id="KW-0436">Ligase</keyword>
<evidence type="ECO:0000256" key="1">
    <source>
        <dbReference type="ARBA" id="ARBA00004952"/>
    </source>
</evidence>
<comment type="function">
    <text evidence="9">Catalyzes the first step in the biosynthesis of NAD from nicotinic acid, the ATP-dependent synthesis of beta-nicotinate D-ribonucleotide from nicotinate and 5-phospho-D-ribose 1-phosphate.</text>
</comment>
<dbReference type="PANTHER" id="PTHR11098">
    <property type="entry name" value="NICOTINATE PHOSPHORIBOSYLTRANSFERASE"/>
    <property type="match status" value="1"/>
</dbReference>
<evidence type="ECO:0000313" key="12">
    <source>
        <dbReference type="EMBL" id="TQD41606.1"/>
    </source>
</evidence>
<evidence type="ECO:0000313" key="13">
    <source>
        <dbReference type="Proteomes" id="UP000319010"/>
    </source>
</evidence>
<dbReference type="GO" id="GO:0005829">
    <property type="term" value="C:cytosol"/>
    <property type="evidence" value="ECO:0007669"/>
    <property type="project" value="TreeGrafter"/>
</dbReference>
<evidence type="ECO:0000259" key="11">
    <source>
        <dbReference type="Pfam" id="PF17767"/>
    </source>
</evidence>
<dbReference type="InterPro" id="IPR013785">
    <property type="entry name" value="Aldolase_TIM"/>
</dbReference>
<evidence type="ECO:0000256" key="3">
    <source>
        <dbReference type="ARBA" id="ARBA00013236"/>
    </source>
</evidence>
<protein>
    <recommendedName>
        <fullName evidence="3 9">Nicotinate phosphoribosyltransferase</fullName>
        <ecNumber evidence="3 9">6.3.4.21</ecNumber>
    </recommendedName>
</protein>
<evidence type="ECO:0000256" key="8">
    <source>
        <dbReference type="ARBA" id="ARBA00048668"/>
    </source>
</evidence>
<dbReference type="Proteomes" id="UP000319010">
    <property type="component" value="Unassembled WGS sequence"/>
</dbReference>
<dbReference type="InterPro" id="IPR007229">
    <property type="entry name" value="Nic_PRibTrfase-Fam"/>
</dbReference>
<dbReference type="RefSeq" id="WP_141425025.1">
    <property type="nucleotide sequence ID" value="NZ_JASPFB010000017.1"/>
</dbReference>
<name>A0A507ZUX5_9ACTO</name>
<feature type="domain" description="Nicotinate/nicotinamide phosphoribosyltransferase" evidence="10">
    <location>
        <begin position="175"/>
        <end position="346"/>
    </location>
</feature>
<dbReference type="PIRSF" id="PIRSF000484">
    <property type="entry name" value="NAPRT"/>
    <property type="match status" value="1"/>
</dbReference>
<gene>
    <name evidence="12" type="ORF">FK256_12950</name>
</gene>
<evidence type="ECO:0000259" key="10">
    <source>
        <dbReference type="Pfam" id="PF04095"/>
    </source>
</evidence>
<feature type="domain" description="Nicotinate phosphoribosyltransferase N-terminal" evidence="11">
    <location>
        <begin position="30"/>
        <end position="152"/>
    </location>
</feature>
<dbReference type="Pfam" id="PF17767">
    <property type="entry name" value="NAPRTase_N"/>
    <property type="match status" value="1"/>
</dbReference>
<evidence type="ECO:0000256" key="9">
    <source>
        <dbReference type="RuleBase" id="RU365100"/>
    </source>
</evidence>
<evidence type="ECO:0000256" key="5">
    <source>
        <dbReference type="ARBA" id="ARBA00022598"/>
    </source>
</evidence>
<dbReference type="InterPro" id="IPR041525">
    <property type="entry name" value="N/Namide_PRibTrfase"/>
</dbReference>
<reference evidence="12 13" key="1">
    <citation type="submission" date="2019-06" db="EMBL/GenBank/DDBJ databases">
        <title>Draft genome sequence of Actinomyces johnsonii CCUG 34287T.</title>
        <authorList>
            <person name="Salva-Serra F."/>
            <person name="Cardew S."/>
            <person name="Moore E."/>
        </authorList>
    </citation>
    <scope>NUCLEOTIDE SEQUENCE [LARGE SCALE GENOMIC DNA]</scope>
    <source>
        <strain evidence="12 13">CCUG 34287</strain>
    </source>
</reference>
<accession>A0A507ZUX5</accession>
<dbReference type="UniPathway" id="UPA00253">
    <property type="reaction ID" value="UER00457"/>
</dbReference>
<keyword evidence="7 9" id="KW-0808">Transferase</keyword>
<dbReference type="SUPFAM" id="SSF54675">
    <property type="entry name" value="Nicotinate/Quinolinate PRTase N-terminal domain-like"/>
    <property type="match status" value="1"/>
</dbReference>
<organism evidence="12 13">
    <name type="scientific">Actinomyces johnsonii</name>
    <dbReference type="NCBI Taxonomy" id="544581"/>
    <lineage>
        <taxon>Bacteria</taxon>
        <taxon>Bacillati</taxon>
        <taxon>Actinomycetota</taxon>
        <taxon>Actinomycetes</taxon>
        <taxon>Actinomycetales</taxon>
        <taxon>Actinomycetaceae</taxon>
        <taxon>Actinomyces</taxon>
    </lineage>
</organism>
<dbReference type="GO" id="GO:0004516">
    <property type="term" value="F:nicotinate phosphoribosyltransferase activity"/>
    <property type="evidence" value="ECO:0007669"/>
    <property type="project" value="UniProtKB-UniRule"/>
</dbReference>
<comment type="catalytic activity">
    <reaction evidence="8 9">
        <text>5-phospho-alpha-D-ribose 1-diphosphate + nicotinate + ATP + H2O = nicotinate beta-D-ribonucleotide + ADP + phosphate + diphosphate</text>
        <dbReference type="Rhea" id="RHEA:36163"/>
        <dbReference type="ChEBI" id="CHEBI:15377"/>
        <dbReference type="ChEBI" id="CHEBI:30616"/>
        <dbReference type="ChEBI" id="CHEBI:32544"/>
        <dbReference type="ChEBI" id="CHEBI:33019"/>
        <dbReference type="ChEBI" id="CHEBI:43474"/>
        <dbReference type="ChEBI" id="CHEBI:57502"/>
        <dbReference type="ChEBI" id="CHEBI:58017"/>
        <dbReference type="ChEBI" id="CHEBI:456216"/>
        <dbReference type="EC" id="6.3.4.21"/>
    </reaction>
</comment>
<comment type="PTM">
    <text evidence="9">Transiently phosphorylated on a His residue during the reaction cycle. Phosphorylation strongly increases the affinity for substrates and increases the rate of nicotinate D-ribonucleotide production. Dephosphorylation regenerates the low-affinity form of the enzyme, leading to product release.</text>
</comment>